<dbReference type="Pfam" id="PF21158">
    <property type="entry name" value="flgK_1st_1"/>
    <property type="match status" value="1"/>
</dbReference>
<keyword evidence="11" id="KW-0966">Cell projection</keyword>
<dbReference type="Pfam" id="PF22638">
    <property type="entry name" value="FlgK_D1"/>
    <property type="match status" value="1"/>
</dbReference>
<evidence type="ECO:0000259" key="9">
    <source>
        <dbReference type="Pfam" id="PF21158"/>
    </source>
</evidence>
<reference evidence="11" key="1">
    <citation type="submission" date="2018-01" db="EMBL/GenBank/DDBJ databases">
        <authorList>
            <person name="Yu X.-D."/>
        </authorList>
    </citation>
    <scope>NUCLEOTIDE SEQUENCE</scope>
    <source>
        <strain evidence="11">ZX-21</strain>
    </source>
</reference>
<evidence type="ECO:0000259" key="10">
    <source>
        <dbReference type="Pfam" id="PF22638"/>
    </source>
</evidence>
<dbReference type="Pfam" id="PF00460">
    <property type="entry name" value="Flg_bb_rod"/>
    <property type="match status" value="1"/>
</dbReference>
<dbReference type="GO" id="GO:0009424">
    <property type="term" value="C:bacterial-type flagellum hook"/>
    <property type="evidence" value="ECO:0007669"/>
    <property type="project" value="InterPro"/>
</dbReference>
<evidence type="ECO:0000256" key="2">
    <source>
        <dbReference type="ARBA" id="ARBA00004613"/>
    </source>
</evidence>
<feature type="domain" description="Flagellar hook-associated protein FlgK helical" evidence="10">
    <location>
        <begin position="93"/>
        <end position="325"/>
    </location>
</feature>
<comment type="subcellular location">
    <subcellularLocation>
        <location evidence="1">Bacterial flagellum</location>
    </subcellularLocation>
    <subcellularLocation>
        <location evidence="2">Secreted</location>
    </subcellularLocation>
</comment>
<dbReference type="AlphaFoldDB" id="A0A2S4HCW8"/>
<comment type="similarity">
    <text evidence="3">Belongs to the flagella basal body rod proteins family.</text>
</comment>
<keyword evidence="6" id="KW-0975">Bacterial flagellum</keyword>
<dbReference type="GO" id="GO:0005576">
    <property type="term" value="C:extracellular region"/>
    <property type="evidence" value="ECO:0007669"/>
    <property type="project" value="UniProtKB-SubCell"/>
</dbReference>
<dbReference type="Pfam" id="PF06429">
    <property type="entry name" value="Flg_bbr_C"/>
    <property type="match status" value="1"/>
</dbReference>
<evidence type="ECO:0000256" key="4">
    <source>
        <dbReference type="ARBA" id="ARBA00016244"/>
    </source>
</evidence>
<evidence type="ECO:0000256" key="6">
    <source>
        <dbReference type="ARBA" id="ARBA00023143"/>
    </source>
</evidence>
<keyword evidence="11" id="KW-0282">Flagellum</keyword>
<gene>
    <name evidence="11" type="ORF">C0068_15000</name>
</gene>
<feature type="domain" description="Flagellar basal-body/hook protein C-terminal" evidence="8">
    <location>
        <begin position="586"/>
        <end position="625"/>
    </location>
</feature>
<dbReference type="InterPro" id="IPR053927">
    <property type="entry name" value="FlgK_helical"/>
</dbReference>
<dbReference type="RefSeq" id="WP_103685295.1">
    <property type="nucleotide sequence ID" value="NZ_PQGG01000034.1"/>
</dbReference>
<evidence type="ECO:0000259" key="7">
    <source>
        <dbReference type="Pfam" id="PF00460"/>
    </source>
</evidence>
<dbReference type="SUPFAM" id="SSF64518">
    <property type="entry name" value="Phase 1 flagellin"/>
    <property type="match status" value="1"/>
</dbReference>
<proteinExistence type="inferred from homology"/>
<dbReference type="GO" id="GO:0044780">
    <property type="term" value="P:bacterial-type flagellum assembly"/>
    <property type="evidence" value="ECO:0007669"/>
    <property type="project" value="InterPro"/>
</dbReference>
<evidence type="ECO:0000313" key="12">
    <source>
        <dbReference type="Proteomes" id="UP000237222"/>
    </source>
</evidence>
<evidence type="ECO:0000259" key="8">
    <source>
        <dbReference type="Pfam" id="PF06429"/>
    </source>
</evidence>
<dbReference type="OrthoDB" id="9802553at2"/>
<dbReference type="NCBIfam" id="TIGR02492">
    <property type="entry name" value="flgK_ends"/>
    <property type="match status" value="1"/>
</dbReference>
<dbReference type="InterPro" id="IPR002371">
    <property type="entry name" value="FlgK"/>
</dbReference>
<accession>A0A2S4HCW8</accession>
<dbReference type="PANTHER" id="PTHR30033:SF1">
    <property type="entry name" value="FLAGELLAR HOOK-ASSOCIATED PROTEIN 1"/>
    <property type="match status" value="1"/>
</dbReference>
<dbReference type="InterPro" id="IPR049119">
    <property type="entry name" value="FlgK_D2-like"/>
</dbReference>
<dbReference type="GO" id="GO:0005198">
    <property type="term" value="F:structural molecule activity"/>
    <property type="evidence" value="ECO:0007669"/>
    <property type="project" value="InterPro"/>
</dbReference>
<sequence>MGDMLGNALSGLVSYQRALATTSHNIANADTEGYSRQRVDFATRIPQQSGAITIGSGVKVASVSRVYDSFTVDQLRYSQAAFSQADAYYQLTSQVDNTLADSELGLSASLSRFYNSLQDVADNPSSISARQLMLAEAQGLGDRMADISSQMASLDREVNTRIAASVSDINDLSAQIADINLKISQAQGKFGTEPNDLLDQRDQALLQLNELIGTSSVEQKDGTISVFIGNGEALVLGERAVSMRAVANEFDPSRIEIALDVGGSSANITNSVRGGSLGGTLSFRDGVLSDTNNELGRITVAIADSLNSLNQSGVDLNSAQGGNIFSVPDPEVFRSKHNTSGAELSAEITDMSALTGGNTLIRLDGSGWRFYDESSGAELTSVTGSGSLADPFIVDGVSVSLTSPAAVGDQFLLCSTKGAADGLKVVMSDPAGIAAAAATRSTTDLNNIGSGKISETDVVDSSNPNLLDPVDIEFLSANTYQINGAGSFTYTSGSDITINGNKIVISGSPAAGDHFAISPNTNAQGDNRNLLKMAAAENNKVLNGGSASIQDTVNGLVGDIAVATRSAQINHQSQENLLNQTLSNHQSISGVNLDEEAANLLKFQQAYQAAAQAASVANDMFQALMGAFR</sequence>
<evidence type="ECO:0000256" key="3">
    <source>
        <dbReference type="ARBA" id="ARBA00009677"/>
    </source>
</evidence>
<dbReference type="EMBL" id="PQGG01000034">
    <property type="protein sequence ID" value="POP51846.1"/>
    <property type="molecule type" value="Genomic_DNA"/>
</dbReference>
<keyword evidence="5" id="KW-0964">Secreted</keyword>
<comment type="caution">
    <text evidence="11">The sequence shown here is derived from an EMBL/GenBank/DDBJ whole genome shotgun (WGS) entry which is preliminary data.</text>
</comment>
<feature type="domain" description="Flagellar basal body rod protein N-terminal" evidence="7">
    <location>
        <begin position="7"/>
        <end position="34"/>
    </location>
</feature>
<evidence type="ECO:0000313" key="11">
    <source>
        <dbReference type="EMBL" id="POP51846.1"/>
    </source>
</evidence>
<feature type="domain" description="Flagellar hook-associated protein 1 D2-like" evidence="9">
    <location>
        <begin position="337"/>
        <end position="413"/>
    </location>
</feature>
<dbReference type="PRINTS" id="PR01005">
    <property type="entry name" value="FLGHOOKAP1"/>
</dbReference>
<dbReference type="Proteomes" id="UP000237222">
    <property type="component" value="Unassembled WGS sequence"/>
</dbReference>
<evidence type="ECO:0000256" key="1">
    <source>
        <dbReference type="ARBA" id="ARBA00004365"/>
    </source>
</evidence>
<evidence type="ECO:0000256" key="5">
    <source>
        <dbReference type="ARBA" id="ARBA00022525"/>
    </source>
</evidence>
<name>A0A2S4HCW8_9GAMM</name>
<protein>
    <recommendedName>
        <fullName evidence="4">Flagellar hook-associated protein 1</fullName>
    </recommendedName>
</protein>
<dbReference type="InterPro" id="IPR010930">
    <property type="entry name" value="Flg_bb/hook_C_dom"/>
</dbReference>
<organism evidence="11 12">
    <name type="scientific">Zhongshania marina</name>
    <dbReference type="NCBI Taxonomy" id="2304603"/>
    <lineage>
        <taxon>Bacteria</taxon>
        <taxon>Pseudomonadati</taxon>
        <taxon>Pseudomonadota</taxon>
        <taxon>Gammaproteobacteria</taxon>
        <taxon>Cellvibrionales</taxon>
        <taxon>Spongiibacteraceae</taxon>
        <taxon>Zhongshania</taxon>
    </lineage>
</organism>
<keyword evidence="11" id="KW-0969">Cilium</keyword>
<dbReference type="InterPro" id="IPR001444">
    <property type="entry name" value="Flag_bb_rod_N"/>
</dbReference>
<dbReference type="PANTHER" id="PTHR30033">
    <property type="entry name" value="FLAGELLAR HOOK-ASSOCIATED PROTEIN 1"/>
    <property type="match status" value="1"/>
</dbReference>